<keyword evidence="1" id="KW-0472">Membrane</keyword>
<dbReference type="AlphaFoldDB" id="A0A6V7LVU0"/>
<evidence type="ECO:0000256" key="1">
    <source>
        <dbReference type="SAM" id="Phobius"/>
    </source>
</evidence>
<reference evidence="2" key="1">
    <citation type="submission" date="2020-07" db="EMBL/GenBank/DDBJ databases">
        <authorList>
            <person name="Ferguson B K."/>
        </authorList>
    </citation>
    <scope>NUCLEOTIDE SEQUENCE</scope>
    <source>
        <strain evidence="2">L06</strain>
    </source>
</reference>
<keyword evidence="1" id="KW-0812">Transmembrane</keyword>
<proteinExistence type="predicted"/>
<sequence>MNESKDSQRGSESVLMLLCICMYGGVYLAVCLPACLPACPPAASCLPTYPACTATTDQLTLGYSSNSYSPINPEIQISKEQFVITLNI</sequence>
<dbReference type="EMBL" id="CADCXW020000344">
    <property type="protein sequence ID" value="CAD1580362.1"/>
    <property type="molecule type" value="Genomic_DNA"/>
</dbReference>
<gene>
    <name evidence="2" type="ORF">BBRV_LOCUS116978</name>
</gene>
<evidence type="ECO:0000313" key="2">
    <source>
        <dbReference type="EMBL" id="CAD1580362.1"/>
    </source>
</evidence>
<organism evidence="2">
    <name type="scientific">Bracon brevicornis</name>
    <dbReference type="NCBI Taxonomy" id="1563983"/>
    <lineage>
        <taxon>Eukaryota</taxon>
        <taxon>Metazoa</taxon>
        <taxon>Ecdysozoa</taxon>
        <taxon>Arthropoda</taxon>
        <taxon>Hexapoda</taxon>
        <taxon>Insecta</taxon>
        <taxon>Pterygota</taxon>
        <taxon>Neoptera</taxon>
        <taxon>Endopterygota</taxon>
        <taxon>Hymenoptera</taxon>
        <taxon>Apocrita</taxon>
        <taxon>Ichneumonoidea</taxon>
        <taxon>Braconidae</taxon>
        <taxon>Braconinae</taxon>
        <taxon>Bracon</taxon>
    </lineage>
</organism>
<accession>A0A6V7LVU0</accession>
<keyword evidence="1" id="KW-1133">Transmembrane helix</keyword>
<feature type="transmembrane region" description="Helical" evidence="1">
    <location>
        <begin position="12"/>
        <end position="30"/>
    </location>
</feature>
<protein>
    <submittedName>
        <fullName evidence="2">Uncharacterized protein</fullName>
    </submittedName>
</protein>
<name>A0A6V7LVU0_9HYME</name>